<gene>
    <name evidence="2" type="ORF">EHS13_28180</name>
</gene>
<evidence type="ECO:0000256" key="1">
    <source>
        <dbReference type="SAM" id="Phobius"/>
    </source>
</evidence>
<keyword evidence="1" id="KW-0812">Transmembrane</keyword>
<dbReference type="KEGG" id="ppsc:EHS13_28180"/>
<proteinExistence type="predicted"/>
<feature type="transmembrane region" description="Helical" evidence="1">
    <location>
        <begin position="391"/>
        <end position="411"/>
    </location>
</feature>
<dbReference type="AlphaFoldDB" id="A0A6B8RRP7"/>
<evidence type="ECO:0000313" key="3">
    <source>
        <dbReference type="Proteomes" id="UP000426246"/>
    </source>
</evidence>
<name>A0A6B8RRP7_9BACL</name>
<feature type="transmembrane region" description="Helical" evidence="1">
    <location>
        <begin position="6"/>
        <end position="24"/>
    </location>
</feature>
<feature type="transmembrane region" description="Helical" evidence="1">
    <location>
        <begin position="87"/>
        <end position="105"/>
    </location>
</feature>
<feature type="transmembrane region" description="Helical" evidence="1">
    <location>
        <begin position="289"/>
        <end position="308"/>
    </location>
</feature>
<evidence type="ECO:0000313" key="2">
    <source>
        <dbReference type="EMBL" id="QGQ98484.1"/>
    </source>
</evidence>
<reference evidence="3" key="1">
    <citation type="submission" date="2018-11" db="EMBL/GenBank/DDBJ databases">
        <title>Complete genome sequence of Paenibacillus sp. ML311-T8.</title>
        <authorList>
            <person name="Nam Y.-D."/>
            <person name="Kang J."/>
            <person name="Chung W.-H."/>
            <person name="Park Y.S."/>
        </authorList>
    </citation>
    <scope>NUCLEOTIDE SEQUENCE [LARGE SCALE GENOMIC DNA]</scope>
    <source>
        <strain evidence="3">ML311-T8</strain>
    </source>
</reference>
<dbReference type="Proteomes" id="UP000426246">
    <property type="component" value="Chromosome"/>
</dbReference>
<feature type="transmembrane region" description="Helical" evidence="1">
    <location>
        <begin position="261"/>
        <end position="283"/>
    </location>
</feature>
<feature type="transmembrane region" description="Helical" evidence="1">
    <location>
        <begin position="220"/>
        <end position="240"/>
    </location>
</feature>
<evidence type="ECO:0008006" key="4">
    <source>
        <dbReference type="Google" id="ProtNLM"/>
    </source>
</evidence>
<dbReference type="EMBL" id="CP034235">
    <property type="protein sequence ID" value="QGQ98484.1"/>
    <property type="molecule type" value="Genomic_DNA"/>
</dbReference>
<organism evidence="2 3">
    <name type="scientific">Paenibacillus psychroresistens</name>
    <dbReference type="NCBI Taxonomy" id="1778678"/>
    <lineage>
        <taxon>Bacteria</taxon>
        <taxon>Bacillati</taxon>
        <taxon>Bacillota</taxon>
        <taxon>Bacilli</taxon>
        <taxon>Bacillales</taxon>
        <taxon>Paenibacillaceae</taxon>
        <taxon>Paenibacillus</taxon>
    </lineage>
</organism>
<keyword evidence="1" id="KW-1133">Transmembrane helix</keyword>
<feature type="transmembrane region" description="Helical" evidence="1">
    <location>
        <begin position="147"/>
        <end position="164"/>
    </location>
</feature>
<keyword evidence="1" id="KW-0472">Membrane</keyword>
<feature type="transmembrane region" description="Helical" evidence="1">
    <location>
        <begin position="320"/>
        <end position="339"/>
    </location>
</feature>
<accession>A0A6B8RRP7</accession>
<sequence length="595" mass="69166">MNFTKLNIFYIFLFIQIVLYILYINNSTANIIFQDQFDFLNFLGKYYNGDLTFQDLWRGHLEHRTLGYNIIFLLNAIFFHLNTTLEMYFGAFILAITSIILFKNYSRSLHQLGNDKYKQFSSLFIIMLLFSLIQWESIVFSLGIAEFIKNLFFILTFVYLDLVINFRTRKNIIVFILFFICSILVFGGGYGPALVLSMIIILIINLFISKSVKFSKNLKLLLYVLFLSSVLFLIYFYHIYEDNMVAEHASISQKISFIFHHFINAIKYVLLSISSSVVGVNVADKYFSLNKNIIIGTLIALLFVYSLIKFFKTKMYIKTWLPLLFFIYGFITFGLILVGRFDFGITYGMSSRYVPNTQFAIIGIVWILFYCLFLEIKVNASEVKKYKKTKIILYLLLIGVIFSGHLVTTIVEWKISPYRKINFEKLRTIAMDIDKYSSSDLNMFQYDESMVRNGLKILQKNNLSVYYDYKGQRIGSNLTSANLISGWYPIEGEFRWTSKEAIGYFNIESESNLHIQGNIPDVYSNLVLSISIDDKIIMKSELKNGDFDISKKVEQIGIKKVTLSLSDSFIPKQTGNSKDERELGIIIKSISFKRE</sequence>
<feature type="transmembrane region" description="Helical" evidence="1">
    <location>
        <begin position="117"/>
        <end position="135"/>
    </location>
</feature>
<protein>
    <recommendedName>
        <fullName evidence="4">Glycosyltransferase RgtA/B/C/D-like domain-containing protein</fullName>
    </recommendedName>
</protein>
<feature type="transmembrane region" description="Helical" evidence="1">
    <location>
        <begin position="359"/>
        <end position="379"/>
    </location>
</feature>
<keyword evidence="3" id="KW-1185">Reference proteome</keyword>
<feature type="transmembrane region" description="Helical" evidence="1">
    <location>
        <begin position="176"/>
        <end position="208"/>
    </location>
</feature>